<feature type="signal peptide" evidence="6">
    <location>
        <begin position="1"/>
        <end position="23"/>
    </location>
</feature>
<evidence type="ECO:0000256" key="5">
    <source>
        <dbReference type="ARBA" id="ARBA00023186"/>
    </source>
</evidence>
<dbReference type="Pfam" id="PF00345">
    <property type="entry name" value="PapD_N"/>
    <property type="match status" value="1"/>
</dbReference>
<evidence type="ECO:0000256" key="6">
    <source>
        <dbReference type="SAM" id="SignalP"/>
    </source>
</evidence>
<evidence type="ECO:0000256" key="2">
    <source>
        <dbReference type="ARBA" id="ARBA00007399"/>
    </source>
</evidence>
<dbReference type="PANTHER" id="PTHR30251">
    <property type="entry name" value="PILUS ASSEMBLY CHAPERONE"/>
    <property type="match status" value="1"/>
</dbReference>
<dbReference type="EMBL" id="UAUE01000037">
    <property type="protein sequence ID" value="SPZ03729.1"/>
    <property type="molecule type" value="Genomic_DNA"/>
</dbReference>
<accession>A0A1Z1SRH4</accession>
<dbReference type="InterPro" id="IPR013783">
    <property type="entry name" value="Ig-like_fold"/>
</dbReference>
<reference evidence="9 11" key="1">
    <citation type="submission" date="2017-05" db="EMBL/GenBank/DDBJ databases">
        <title>Whole genome sequencing of Proteus mirabilis AR_0155.</title>
        <authorList>
            <person name="Conlan S."/>
            <person name="Thomas P.J."/>
            <person name="Mullikin J."/>
            <person name="Frank K.M."/>
            <person name="Segre J.A."/>
        </authorList>
    </citation>
    <scope>NUCLEOTIDE SEQUENCE [LARGE SCALE GENOMIC DNA]</scope>
    <source>
        <strain evidence="9 11">AR_0155</strain>
    </source>
</reference>
<feature type="chain" id="PRO_5044063553" evidence="6">
    <location>
        <begin position="24"/>
        <end position="238"/>
    </location>
</feature>
<evidence type="ECO:0000313" key="10">
    <source>
        <dbReference type="EMBL" id="SPZ03729.1"/>
    </source>
</evidence>
<evidence type="ECO:0000313" key="11">
    <source>
        <dbReference type="Proteomes" id="UP000195540"/>
    </source>
</evidence>
<protein>
    <submittedName>
        <fullName evidence="9 10">Fimbrial chaperone</fullName>
    </submittedName>
</protein>
<keyword evidence="4" id="KW-0574">Periplasm</keyword>
<dbReference type="PRINTS" id="PR00969">
    <property type="entry name" value="CHAPERONPILI"/>
</dbReference>
<evidence type="ECO:0000259" key="8">
    <source>
        <dbReference type="Pfam" id="PF02753"/>
    </source>
</evidence>
<proteinExistence type="inferred from homology"/>
<comment type="subcellular location">
    <subcellularLocation>
        <location evidence="1">Periplasm</location>
    </subcellularLocation>
</comment>
<dbReference type="SUPFAM" id="SSF49584">
    <property type="entry name" value="Periplasmic chaperone C-domain"/>
    <property type="match status" value="1"/>
</dbReference>
<comment type="similarity">
    <text evidence="2">Belongs to the periplasmic pilus chaperone family.</text>
</comment>
<feature type="domain" description="Pili assembly chaperone C-terminal" evidence="8">
    <location>
        <begin position="171"/>
        <end position="227"/>
    </location>
</feature>
<dbReference type="Proteomes" id="UP000251485">
    <property type="component" value="Unassembled WGS sequence"/>
</dbReference>
<dbReference type="Proteomes" id="UP000195540">
    <property type="component" value="Chromosome"/>
</dbReference>
<dbReference type="STRING" id="584.AOUC001_02415"/>
<dbReference type="PANTHER" id="PTHR30251:SF2">
    <property type="entry name" value="FIMBRIAL CHAPERONE YADV-RELATED"/>
    <property type="match status" value="1"/>
</dbReference>
<name>A0A1Z1SRH4_PROMI</name>
<gene>
    <name evidence="10" type="primary">fimC_4</name>
    <name evidence="9" type="ORF">AM402_04990</name>
    <name evidence="10" type="ORF">NCTC10975_05122</name>
</gene>
<dbReference type="EMBL" id="CP021694">
    <property type="protein sequence ID" value="ARX33533.1"/>
    <property type="molecule type" value="Genomic_DNA"/>
</dbReference>
<dbReference type="InterPro" id="IPR050643">
    <property type="entry name" value="Periplasmic_pilus_chap"/>
</dbReference>
<dbReference type="InterPro" id="IPR008962">
    <property type="entry name" value="PapD-like_sf"/>
</dbReference>
<dbReference type="GO" id="GO:0071555">
    <property type="term" value="P:cell wall organization"/>
    <property type="evidence" value="ECO:0007669"/>
    <property type="project" value="InterPro"/>
</dbReference>
<dbReference type="Gene3D" id="2.60.40.10">
    <property type="entry name" value="Immunoglobulins"/>
    <property type="match status" value="2"/>
</dbReference>
<reference evidence="10 12" key="2">
    <citation type="submission" date="2018-06" db="EMBL/GenBank/DDBJ databases">
        <authorList>
            <consortium name="Pathogen Informatics"/>
            <person name="Doyle S."/>
        </authorList>
    </citation>
    <scope>NUCLEOTIDE SEQUENCE [LARGE SCALE GENOMIC DNA]</scope>
    <source>
        <strain evidence="10 12">NCTC10975</strain>
    </source>
</reference>
<dbReference type="SUPFAM" id="SSF49354">
    <property type="entry name" value="PapD-like"/>
    <property type="match status" value="1"/>
</dbReference>
<dbReference type="InterPro" id="IPR036316">
    <property type="entry name" value="Pili_assmbl_chap_C_dom_sf"/>
</dbReference>
<evidence type="ECO:0000256" key="1">
    <source>
        <dbReference type="ARBA" id="ARBA00004418"/>
    </source>
</evidence>
<dbReference type="GO" id="GO:0030288">
    <property type="term" value="C:outer membrane-bounded periplasmic space"/>
    <property type="evidence" value="ECO:0007669"/>
    <property type="project" value="InterPro"/>
</dbReference>
<organism evidence="9 11">
    <name type="scientific">Proteus mirabilis</name>
    <dbReference type="NCBI Taxonomy" id="584"/>
    <lineage>
        <taxon>Bacteria</taxon>
        <taxon>Pseudomonadati</taxon>
        <taxon>Pseudomonadota</taxon>
        <taxon>Gammaproteobacteria</taxon>
        <taxon>Enterobacterales</taxon>
        <taxon>Morganellaceae</taxon>
        <taxon>Proteus</taxon>
    </lineage>
</organism>
<evidence type="ECO:0000259" key="7">
    <source>
        <dbReference type="Pfam" id="PF00345"/>
    </source>
</evidence>
<feature type="domain" description="Pili assembly chaperone N-terminal" evidence="7">
    <location>
        <begin position="24"/>
        <end position="148"/>
    </location>
</feature>
<dbReference type="InterPro" id="IPR016147">
    <property type="entry name" value="Pili_assmbl_chaperone_N"/>
</dbReference>
<dbReference type="AlphaFoldDB" id="A0A1Z1SRH4"/>
<dbReference type="RefSeq" id="WP_049209836.1">
    <property type="nucleotide sequence ID" value="NZ_BGKS01000103.1"/>
</dbReference>
<dbReference type="Pfam" id="PF02753">
    <property type="entry name" value="PapD_C"/>
    <property type="match status" value="1"/>
</dbReference>
<sequence>MNILKTISLLFSCFIFSASYSYAGLSLSQSRIIFSEGDKSQSVQINNDTDNLYLSQNMITADLDGKKDEHFIVLPPLKRLEPQSSVSIKILPRSLDTLPSDRESLFFFTAYLIPETKRGQQNNSGDLSLKINMVTKIIIKGFYRPNELVITSLDSHAKKITFKKVGNNVQVNNPTPYYFTVSNLKFDGKSYQSANAPMVAPFSSLNLAIDKSIKQVSWQYIDDFGGLSNTFENKIIVE</sequence>
<evidence type="ECO:0000256" key="4">
    <source>
        <dbReference type="ARBA" id="ARBA00022764"/>
    </source>
</evidence>
<keyword evidence="5" id="KW-0143">Chaperone</keyword>
<dbReference type="InterPro" id="IPR016148">
    <property type="entry name" value="Pili_assmbl_chaperone_C"/>
</dbReference>
<evidence type="ECO:0000313" key="12">
    <source>
        <dbReference type="Proteomes" id="UP000251485"/>
    </source>
</evidence>
<dbReference type="InterPro" id="IPR001829">
    <property type="entry name" value="Pili_assmbl_chaperone_bac"/>
</dbReference>
<evidence type="ECO:0000313" key="9">
    <source>
        <dbReference type="EMBL" id="ARX33533.1"/>
    </source>
</evidence>
<keyword evidence="3 6" id="KW-0732">Signal</keyword>
<dbReference type="OrthoDB" id="9131059at2"/>
<evidence type="ECO:0000256" key="3">
    <source>
        <dbReference type="ARBA" id="ARBA00022729"/>
    </source>
</evidence>